<comment type="caution">
    <text evidence="4">The sequence shown here is derived from an EMBL/GenBank/DDBJ whole genome shotgun (WGS) entry which is preliminary data.</text>
</comment>
<organism evidence="4 5">
    <name type="scientific">Rhizopus stolonifer</name>
    <name type="common">Rhizopus nigricans</name>
    <dbReference type="NCBI Taxonomy" id="4846"/>
    <lineage>
        <taxon>Eukaryota</taxon>
        <taxon>Fungi</taxon>
        <taxon>Fungi incertae sedis</taxon>
        <taxon>Mucoromycota</taxon>
        <taxon>Mucoromycotina</taxon>
        <taxon>Mucoromycetes</taxon>
        <taxon>Mucorales</taxon>
        <taxon>Mucorineae</taxon>
        <taxon>Rhizopodaceae</taxon>
        <taxon>Rhizopus</taxon>
    </lineage>
</organism>
<dbReference type="GO" id="GO:0003723">
    <property type="term" value="F:RNA binding"/>
    <property type="evidence" value="ECO:0007669"/>
    <property type="project" value="UniProtKB-UniRule"/>
</dbReference>
<dbReference type="OrthoDB" id="2241755at2759"/>
<dbReference type="InterPro" id="IPR014720">
    <property type="entry name" value="dsRBD_dom"/>
</dbReference>
<dbReference type="Proteomes" id="UP000253551">
    <property type="component" value="Unassembled WGS sequence"/>
</dbReference>
<protein>
    <recommendedName>
        <fullName evidence="3">DRBM domain-containing protein</fullName>
    </recommendedName>
</protein>
<feature type="compositionally biased region" description="Acidic residues" evidence="2">
    <location>
        <begin position="265"/>
        <end position="274"/>
    </location>
</feature>
<feature type="compositionally biased region" description="Basic and acidic residues" evidence="2">
    <location>
        <begin position="295"/>
        <end position="305"/>
    </location>
</feature>
<name>A0A367IPP0_RHIST</name>
<accession>A0A367IPP0</accession>
<dbReference type="EMBL" id="PJQM01006471">
    <property type="protein sequence ID" value="RCH79623.1"/>
    <property type="molecule type" value="Genomic_DNA"/>
</dbReference>
<keyword evidence="5" id="KW-1185">Reference proteome</keyword>
<keyword evidence="1" id="KW-0694">RNA-binding</keyword>
<feature type="region of interest" description="Disordered" evidence="2">
    <location>
        <begin position="212"/>
        <end position="249"/>
    </location>
</feature>
<proteinExistence type="predicted"/>
<evidence type="ECO:0000256" key="2">
    <source>
        <dbReference type="SAM" id="MobiDB-lite"/>
    </source>
</evidence>
<sequence>KYNFTGIQARQFAISNLLVKHFSEFEDAVLEALLRKFHDISKLYKIISQQYQLKEHVMAPYLHNTIDHIIGILYRFYGIAVVEKFIEAAVVQVIHLQLKTAFAFKNPIWELNNLIATIQGDVEYSFATLEDNVQFQVIVKVRLASSGCIFSHTRIAYKKQKAKALACKDILNYFEKHPNVYEQLMQVASPQDSSVVYPLPIPKEDYVVADEFPYPEPATPTPQSKAKSKNQPVNWSTNDPNHMHINPNDYQDSIQLLSDLLLGEGTEDNEDVNMSDESPNKKKRTRDNKPPQLTERSEPHIKQEPDLEAESVSLLSTIKQPSPRQSTLNHRISLQPLIPEQISPQEQRIQTQTNNILATPKPLELNEKVLIYFKKIFGNHQRLLHQSLSSPGQCKSIFMSLIVQNQDKVFCKVKSEQMGPSHAPLFTVEVVLKSKFDSQVFIKTNGIAKRKKDADQLAFCKLVEIIAK</sequence>
<feature type="domain" description="DRBM" evidence="3">
    <location>
        <begin position="412"/>
        <end position="468"/>
    </location>
</feature>
<dbReference type="AlphaFoldDB" id="A0A367IPP0"/>
<feature type="non-terminal residue" evidence="4">
    <location>
        <position position="1"/>
    </location>
</feature>
<evidence type="ECO:0000313" key="5">
    <source>
        <dbReference type="Proteomes" id="UP000253551"/>
    </source>
</evidence>
<evidence type="ECO:0000313" key="4">
    <source>
        <dbReference type="EMBL" id="RCH79623.1"/>
    </source>
</evidence>
<gene>
    <name evidence="4" type="ORF">CU098_004647</name>
</gene>
<dbReference type="PROSITE" id="PS50137">
    <property type="entry name" value="DS_RBD"/>
    <property type="match status" value="1"/>
</dbReference>
<reference evidence="4 5" key="1">
    <citation type="journal article" date="2018" name="G3 (Bethesda)">
        <title>Phylogenetic and Phylogenomic Definition of Rhizopus Species.</title>
        <authorList>
            <person name="Gryganskyi A.P."/>
            <person name="Golan J."/>
            <person name="Dolatabadi S."/>
            <person name="Mondo S."/>
            <person name="Robb S."/>
            <person name="Idnurm A."/>
            <person name="Muszewska A."/>
            <person name="Steczkiewicz K."/>
            <person name="Masonjones S."/>
            <person name="Liao H.L."/>
            <person name="Gajdeczka M.T."/>
            <person name="Anike F."/>
            <person name="Vuek A."/>
            <person name="Anishchenko I.M."/>
            <person name="Voigt K."/>
            <person name="de Hoog G.S."/>
            <person name="Smith M.E."/>
            <person name="Heitman J."/>
            <person name="Vilgalys R."/>
            <person name="Stajich J.E."/>
        </authorList>
    </citation>
    <scope>NUCLEOTIDE SEQUENCE [LARGE SCALE GENOMIC DNA]</scope>
    <source>
        <strain evidence="4 5">LSU 92-RS-03</strain>
    </source>
</reference>
<feature type="region of interest" description="Disordered" evidence="2">
    <location>
        <begin position="265"/>
        <end position="307"/>
    </location>
</feature>
<evidence type="ECO:0000259" key="3">
    <source>
        <dbReference type="PROSITE" id="PS50137"/>
    </source>
</evidence>
<evidence type="ECO:0000256" key="1">
    <source>
        <dbReference type="PROSITE-ProRule" id="PRU00266"/>
    </source>
</evidence>
<feature type="compositionally biased region" description="Polar residues" evidence="2">
    <location>
        <begin position="221"/>
        <end position="240"/>
    </location>
</feature>